<feature type="compositionally biased region" description="Polar residues" evidence="1">
    <location>
        <begin position="320"/>
        <end position="340"/>
    </location>
</feature>
<dbReference type="SUPFAM" id="SSF54236">
    <property type="entry name" value="Ubiquitin-like"/>
    <property type="match status" value="1"/>
</dbReference>
<accession>A0AAE0LU01</accession>
<name>A0AAE0LU01_9PEZI</name>
<dbReference type="EMBL" id="JAUEPN010000003">
    <property type="protein sequence ID" value="KAK3297483.1"/>
    <property type="molecule type" value="Genomic_DNA"/>
</dbReference>
<dbReference type="AlphaFoldDB" id="A0AAE0LU01"/>
<protein>
    <recommendedName>
        <fullName evidence="4">PH domain-containing protein</fullName>
    </recommendedName>
</protein>
<feature type="compositionally biased region" description="Basic and acidic residues" evidence="1">
    <location>
        <begin position="971"/>
        <end position="1001"/>
    </location>
</feature>
<evidence type="ECO:0000313" key="2">
    <source>
        <dbReference type="EMBL" id="KAK3297483.1"/>
    </source>
</evidence>
<reference evidence="2" key="2">
    <citation type="submission" date="2023-06" db="EMBL/GenBank/DDBJ databases">
        <authorList>
            <consortium name="Lawrence Berkeley National Laboratory"/>
            <person name="Haridas S."/>
            <person name="Hensen N."/>
            <person name="Bonometti L."/>
            <person name="Westerberg I."/>
            <person name="Brannstrom I.O."/>
            <person name="Guillou S."/>
            <person name="Cros-Aarteil S."/>
            <person name="Calhoun S."/>
            <person name="Kuo A."/>
            <person name="Mondo S."/>
            <person name="Pangilinan J."/>
            <person name="Riley R."/>
            <person name="Labutti K."/>
            <person name="Andreopoulos B."/>
            <person name="Lipzen A."/>
            <person name="Chen C."/>
            <person name="Yanf M."/>
            <person name="Daum C."/>
            <person name="Ng V."/>
            <person name="Clum A."/>
            <person name="Steindorff A."/>
            <person name="Ohm R."/>
            <person name="Martin F."/>
            <person name="Silar P."/>
            <person name="Natvig D."/>
            <person name="Lalanne C."/>
            <person name="Gautier V."/>
            <person name="Ament-Velasquez S.L."/>
            <person name="Kruys A."/>
            <person name="Hutchinson M.I."/>
            <person name="Powell A.J."/>
            <person name="Barry K."/>
            <person name="Miller A.N."/>
            <person name="Grigoriev I.V."/>
            <person name="Debuchy R."/>
            <person name="Gladieux P."/>
            <person name="Thoren M.H."/>
            <person name="Johannesson H."/>
        </authorList>
    </citation>
    <scope>NUCLEOTIDE SEQUENCE</scope>
    <source>
        <strain evidence="2">CBS 168.71</strain>
    </source>
</reference>
<dbReference type="InterPro" id="IPR011993">
    <property type="entry name" value="PH-like_dom_sf"/>
</dbReference>
<feature type="compositionally biased region" description="Low complexity" evidence="1">
    <location>
        <begin position="718"/>
        <end position="731"/>
    </location>
</feature>
<feature type="compositionally biased region" description="Basic and acidic residues" evidence="1">
    <location>
        <begin position="70"/>
        <end position="94"/>
    </location>
</feature>
<dbReference type="Gene3D" id="3.10.20.90">
    <property type="entry name" value="Phosphatidylinositol 3-kinase Catalytic Subunit, Chain A, domain 1"/>
    <property type="match status" value="1"/>
</dbReference>
<dbReference type="PANTHER" id="PTHR38700:SF1">
    <property type="entry name" value="PH DOMAIN-CONTAINING PROTEIN"/>
    <property type="match status" value="1"/>
</dbReference>
<evidence type="ECO:0000256" key="1">
    <source>
        <dbReference type="SAM" id="MobiDB-lite"/>
    </source>
</evidence>
<dbReference type="Gene3D" id="2.30.29.30">
    <property type="entry name" value="Pleckstrin-homology domain (PH domain)/Phosphotyrosine-binding domain (PTB)"/>
    <property type="match status" value="1"/>
</dbReference>
<dbReference type="InterPro" id="IPR029071">
    <property type="entry name" value="Ubiquitin-like_domsf"/>
</dbReference>
<feature type="compositionally biased region" description="Low complexity" evidence="1">
    <location>
        <begin position="310"/>
        <end position="319"/>
    </location>
</feature>
<feature type="region of interest" description="Disordered" evidence="1">
    <location>
        <begin position="68"/>
        <end position="355"/>
    </location>
</feature>
<evidence type="ECO:0008006" key="4">
    <source>
        <dbReference type="Google" id="ProtNLM"/>
    </source>
</evidence>
<dbReference type="GeneID" id="87834976"/>
<feature type="compositionally biased region" description="Basic and acidic residues" evidence="1">
    <location>
        <begin position="791"/>
        <end position="803"/>
    </location>
</feature>
<feature type="compositionally biased region" description="Polar residues" evidence="1">
    <location>
        <begin position="218"/>
        <end position="230"/>
    </location>
</feature>
<feature type="compositionally biased region" description="Basic residues" evidence="1">
    <location>
        <begin position="20"/>
        <end position="29"/>
    </location>
</feature>
<feature type="compositionally biased region" description="Low complexity" evidence="1">
    <location>
        <begin position="948"/>
        <end position="958"/>
    </location>
</feature>
<feature type="compositionally biased region" description="Polar residues" evidence="1">
    <location>
        <begin position="775"/>
        <end position="786"/>
    </location>
</feature>
<comment type="caution">
    <text evidence="2">The sequence shown here is derived from an EMBL/GenBank/DDBJ whole genome shotgun (WGS) entry which is preliminary data.</text>
</comment>
<keyword evidence="3" id="KW-1185">Reference proteome</keyword>
<gene>
    <name evidence="2" type="ORF">B0H64DRAFT_125056</name>
</gene>
<feature type="region of interest" description="Disordered" evidence="1">
    <location>
        <begin position="682"/>
        <end position="904"/>
    </location>
</feature>
<dbReference type="Proteomes" id="UP001278766">
    <property type="component" value="Unassembled WGS sequence"/>
</dbReference>
<dbReference type="PANTHER" id="PTHR38700">
    <property type="entry name" value="YALI0E22418P"/>
    <property type="match status" value="1"/>
</dbReference>
<dbReference type="RefSeq" id="XP_062660997.1">
    <property type="nucleotide sequence ID" value="XM_062798028.1"/>
</dbReference>
<evidence type="ECO:0000313" key="3">
    <source>
        <dbReference type="Proteomes" id="UP001278766"/>
    </source>
</evidence>
<feature type="region of interest" description="Disordered" evidence="1">
    <location>
        <begin position="599"/>
        <end position="637"/>
    </location>
</feature>
<proteinExistence type="predicted"/>
<feature type="compositionally biased region" description="Polar residues" evidence="1">
    <location>
        <begin position="1"/>
        <end position="11"/>
    </location>
</feature>
<feature type="region of interest" description="Disordered" evidence="1">
    <location>
        <begin position="1"/>
        <end position="53"/>
    </location>
</feature>
<feature type="compositionally biased region" description="Pro residues" evidence="1">
    <location>
        <begin position="804"/>
        <end position="815"/>
    </location>
</feature>
<reference evidence="2" key="1">
    <citation type="journal article" date="2023" name="Mol. Phylogenet. Evol.">
        <title>Genome-scale phylogeny and comparative genomics of the fungal order Sordariales.</title>
        <authorList>
            <person name="Hensen N."/>
            <person name="Bonometti L."/>
            <person name="Westerberg I."/>
            <person name="Brannstrom I.O."/>
            <person name="Guillou S."/>
            <person name="Cros-Aarteil S."/>
            <person name="Calhoun S."/>
            <person name="Haridas S."/>
            <person name="Kuo A."/>
            <person name="Mondo S."/>
            <person name="Pangilinan J."/>
            <person name="Riley R."/>
            <person name="LaButti K."/>
            <person name="Andreopoulos B."/>
            <person name="Lipzen A."/>
            <person name="Chen C."/>
            <person name="Yan M."/>
            <person name="Daum C."/>
            <person name="Ng V."/>
            <person name="Clum A."/>
            <person name="Steindorff A."/>
            <person name="Ohm R.A."/>
            <person name="Martin F."/>
            <person name="Silar P."/>
            <person name="Natvig D.O."/>
            <person name="Lalanne C."/>
            <person name="Gautier V."/>
            <person name="Ament-Velasquez S.L."/>
            <person name="Kruys A."/>
            <person name="Hutchinson M.I."/>
            <person name="Powell A.J."/>
            <person name="Barry K."/>
            <person name="Miller A.N."/>
            <person name="Grigoriev I.V."/>
            <person name="Debuchy R."/>
            <person name="Gladieux P."/>
            <person name="Hiltunen Thoren M."/>
            <person name="Johannesson H."/>
        </authorList>
    </citation>
    <scope>NUCLEOTIDE SEQUENCE</scope>
    <source>
        <strain evidence="2">CBS 168.71</strain>
    </source>
</reference>
<sequence>MSATTTTNTSLRPAIPTRRAGQRNRHGTGKRAVNFDGSPQVGDTGRGQLKTSPSFSPAYLLAALEWAEDSENRNIDRPSKDAPNRGRGGEERKPLVPSSAHKTASNLRLRPGRRNDDVKKLAKIRPRPSTPRLDLLPEKLVFRSRKTPVSFLPPPSSASPDTAVAHKPGFSNKFPSSPPISPGSPLQNRKHHHHRYQQRPGTSNDVGRRPWYHGPEQASFSADNVAQVTTETDRITLAGPPTGGERSDGKHAVSQTMQPSAVPPPLTMSSSPPRQPQGPVREAFAFLSRGRKKSHTSDSPRATLTKRSRTLPTSPTSTSAETQPNSIDSPQSPGINSSPNMAHFPTAGENPTGKSVGVRCKGTTVTVQVTKETSASDLLADCSQSLAKLGQPINPDTSVVIEPCSRPGLERRLRQYELVWDVISAWDHDSSNALIVHSDTADPDKELSLSSVPKSSEEPEGFVLPLHFLLRPGKWAQRYITLKENGQVIASKKQEYKPSDKDVVRLCHLSDFDLYLPTEAEMRKQLRPPKRYCYAIRSQEKATLFIDSTHYVHFFCTEDPTVARQFRSAVHGWRSWYLVNKKLGLHEKKELSSPISLSKRDYSYRSRPSTDQGSRGDNGSRGRPSLDQGPLIQSIPSSRDHVVLDTSVGGVIPPVPALPESRQEKKEEVFVATGLLGKGYNERKQEVLRRNASTRHRPGTSSPDDGPFIDGPSLLNNRTAATPTSPTRPQTGGSDGSPRGASPAHRLDRTGWFPSAVQHSAEQHSTRPAPPLSRRPSTSSHGPSRTRSVRQRGEDRQRGEEHQPPLPTQKLPPQPLIDLTPTFVEPPQWNREGRGRGVRAPQGKPLVDLATGHVLPPSTAARLRDAGPPKNLLRRPDAAPAAVASGGSGGGTLMDQYDSQKAASRGAQGRTITLAEGVNPIQGGLLGDLVRRNTVKSNASAGRGGSRPGVPSPAAAAAYMQSRGKAMGVGDGEREKLRERLRSGGDGRGRGEMAVRERRGY</sequence>
<feature type="compositionally biased region" description="Polar residues" evidence="1">
    <location>
        <begin position="606"/>
        <end position="617"/>
    </location>
</feature>
<feature type="region of interest" description="Disordered" evidence="1">
    <location>
        <begin position="937"/>
        <end position="1001"/>
    </location>
</feature>
<organism evidence="2 3">
    <name type="scientific">Chaetomium fimeti</name>
    <dbReference type="NCBI Taxonomy" id="1854472"/>
    <lineage>
        <taxon>Eukaryota</taxon>
        <taxon>Fungi</taxon>
        <taxon>Dikarya</taxon>
        <taxon>Ascomycota</taxon>
        <taxon>Pezizomycotina</taxon>
        <taxon>Sordariomycetes</taxon>
        <taxon>Sordariomycetidae</taxon>
        <taxon>Sordariales</taxon>
        <taxon>Chaetomiaceae</taxon>
        <taxon>Chaetomium</taxon>
    </lineage>
</organism>
<feature type="compositionally biased region" description="Basic residues" evidence="1">
    <location>
        <begin position="188"/>
        <end position="197"/>
    </location>
</feature>